<feature type="compositionally biased region" description="Basic and acidic residues" evidence="1">
    <location>
        <begin position="10"/>
        <end position="35"/>
    </location>
</feature>
<sequence length="1396" mass="151743">MSKGGIRSNRAGERAGKPGERAPDAKTEADADRIGPHAAFARGAALLGDGEGEPRVDPRRALALQSALGNHQFSRLVAARRPHGAGPVVFRKPAEGFAGEPDRDAEQRALSRLEGGAPLPASLRSALRDVVALDLDEVRIHTDERAAATARDLGARALTVEHDISFAAGEYAPHTPDGLQLLVHELKHVEQQARGLRPGTIAGRAIGDPHDPLEREADAAAHRVSVGPPPPSAATPAPAQASARPRRAVRGASPVIMRQPRADAAGDRIEVIADPAKHKLRVVRVDKNGRIVAGLAEITPPKGESLEEAKVEAKLHETSRLTDDRGTYKIKLPPRYTAITNPKETVDLKQTTVEEVARKEADRQQVEEFLAAQDAEFGTNLALLYATDLADEEKVAALMKTEGYQQFAQKKADKKYWTEVKRLMELDRESIKEGYLAGDVVLSDKEADDTWVDRELEKPRDDKTDRDKPHMSALQQWEARNRAWVEERLYVQGKRAQARGFAGEQARIMAHRVEPGASSSAAEKQEAREWAALAGHDLADDDDVARQINAQVREHKGDLLELATKEAAWAVMHNGPDSPEARRWRTIVNAHGTAMKAGGFDQPWRPNAAREARENAEDSAIRQQFAQMFPGFEEGLSVKEMREILRRGRSRAQLSSWERDHLDKHGTLPNEVTDERGILKGYKLYSYEELGLGGGVGQVTEEIVDLGGKRVSINKTVTLTPAVAFFEDLARSLPYMSTAISALEALTGQSMQLRDVYSESGRELSFGERFEAILNGIPAGGPFGKVAHYAGRIMLAKAALEVTTGMDLSGPGIDAIIAGKPRWLTADERAQRAIHGAAMHIAYSAIGVIEGTVANRGAINKTFKAGPERWRDPGHAPNASGGGEFATTGRRVVDKATRFAEILLTSGMKPGAPQLVYHEGAPLVAEMHEGAAPARPRDAGGEPTPASTPTVQREVEGDAQGKAPKARYRREPTPAERGQAWDQTEAMAAYWQERGITPPKFQASMDLPTSWIHEKAGSPTEVRIINMGYNLAPNRDLASVPLPHRANAALSPRAAVGHEGGHYEAFVADKVHPTHEETQASLRGAIHHADSRADVDWLVRDAAARLGEYEQGTPVPGREELRSRWQRPTLVMPPGLWLDAIDFRAVAPHRAGLATSATPAAAGIGDLVIREVEPPRRGGPPRKAAEPADKAGQSPRSAAEEAQDAFRRAGERLAKPAPKNQPRQPAPPPERAQVARPQPPKEAPAPAQARPQPARSADAPRGHEPPPLVKLSPTERADLDAKIAAACKKLPYLSKQLELSRSKIIFFMKRIEAGEPDPQPSVVNNELTDGHHRLIASMIVGKPVEPIFRSQDPAMRQLSKAAHEMAVRIAEVFGTPPPGKDRPLRPIKNADFVLTD</sequence>
<feature type="region of interest" description="Disordered" evidence="1">
    <location>
        <begin position="1"/>
        <end position="37"/>
    </location>
</feature>
<name>A0ABY7GVQ2_9BACT</name>
<feature type="compositionally biased region" description="Low complexity" evidence="1">
    <location>
        <begin position="234"/>
        <end position="243"/>
    </location>
</feature>
<gene>
    <name evidence="3" type="ORF">O0S08_33085</name>
</gene>
<evidence type="ECO:0000313" key="4">
    <source>
        <dbReference type="Proteomes" id="UP001164459"/>
    </source>
</evidence>
<protein>
    <submittedName>
        <fullName evidence="3">DUF4157 domain-containing protein</fullName>
    </submittedName>
</protein>
<feature type="compositionally biased region" description="Basic and acidic residues" evidence="1">
    <location>
        <begin position="1204"/>
        <end position="1214"/>
    </location>
</feature>
<organism evidence="3 4">
    <name type="scientific">Nannocystis punicea</name>
    <dbReference type="NCBI Taxonomy" id="2995304"/>
    <lineage>
        <taxon>Bacteria</taxon>
        <taxon>Pseudomonadati</taxon>
        <taxon>Myxococcota</taxon>
        <taxon>Polyangia</taxon>
        <taxon>Nannocystales</taxon>
        <taxon>Nannocystaceae</taxon>
        <taxon>Nannocystis</taxon>
    </lineage>
</organism>
<feature type="domain" description="eCIS core" evidence="2">
    <location>
        <begin position="118"/>
        <end position="195"/>
    </location>
</feature>
<feature type="compositionally biased region" description="Low complexity" evidence="1">
    <location>
        <begin position="1244"/>
        <end position="1257"/>
    </location>
</feature>
<keyword evidence="4" id="KW-1185">Reference proteome</keyword>
<feature type="region of interest" description="Disordered" evidence="1">
    <location>
        <begin position="453"/>
        <end position="473"/>
    </location>
</feature>
<dbReference type="InterPro" id="IPR025295">
    <property type="entry name" value="eCIS_core_dom"/>
</dbReference>
<feature type="region of interest" description="Disordered" evidence="1">
    <location>
        <begin position="865"/>
        <end position="888"/>
    </location>
</feature>
<feature type="compositionally biased region" description="Basic and acidic residues" evidence="1">
    <location>
        <begin position="453"/>
        <end position="470"/>
    </location>
</feature>
<accession>A0ABY7GVQ2</accession>
<dbReference type="Pfam" id="PF13699">
    <property type="entry name" value="eCIS_core"/>
    <property type="match status" value="1"/>
</dbReference>
<feature type="region of interest" description="Disordered" evidence="1">
    <location>
        <begin position="1171"/>
        <end position="1274"/>
    </location>
</feature>
<reference evidence="3" key="1">
    <citation type="submission" date="2022-11" db="EMBL/GenBank/DDBJ databases">
        <title>Minimal conservation of predation-associated metabolite biosynthetic gene clusters underscores biosynthetic potential of Myxococcota including descriptions for ten novel species: Archangium lansinium sp. nov., Myxococcus landrumus sp. nov., Nannocystis bai.</title>
        <authorList>
            <person name="Ahearne A."/>
            <person name="Stevens C."/>
            <person name="Dowd S."/>
        </authorList>
    </citation>
    <scope>NUCLEOTIDE SEQUENCE</scope>
    <source>
        <strain evidence="3">Fl3</strain>
    </source>
</reference>
<proteinExistence type="predicted"/>
<evidence type="ECO:0000259" key="2">
    <source>
        <dbReference type="Pfam" id="PF13699"/>
    </source>
</evidence>
<dbReference type="RefSeq" id="WP_269033413.1">
    <property type="nucleotide sequence ID" value="NZ_CP114040.1"/>
</dbReference>
<feature type="region of interest" description="Disordered" evidence="1">
    <location>
        <begin position="220"/>
        <end position="253"/>
    </location>
</feature>
<dbReference type="EMBL" id="CP114040">
    <property type="protein sequence ID" value="WAS91049.1"/>
    <property type="molecule type" value="Genomic_DNA"/>
</dbReference>
<evidence type="ECO:0000256" key="1">
    <source>
        <dbReference type="SAM" id="MobiDB-lite"/>
    </source>
</evidence>
<evidence type="ECO:0000313" key="3">
    <source>
        <dbReference type="EMBL" id="WAS91049.1"/>
    </source>
</evidence>
<dbReference type="Proteomes" id="UP001164459">
    <property type="component" value="Chromosome"/>
</dbReference>
<feature type="region of interest" description="Disordered" evidence="1">
    <location>
        <begin position="929"/>
        <end position="979"/>
    </location>
</feature>